<reference evidence="2" key="1">
    <citation type="journal article" date="2023" name="Hortic. Res.">
        <title>A chromosome-level phased genome enabling allele-level studies in sweet orange: a case study on citrus Huanglongbing tolerance.</title>
        <authorList>
            <person name="Wu B."/>
            <person name="Yu Q."/>
            <person name="Deng Z."/>
            <person name="Duan Y."/>
            <person name="Luo F."/>
            <person name="Gmitter F. Jr."/>
        </authorList>
    </citation>
    <scope>NUCLEOTIDE SEQUENCE [LARGE SCALE GENOMIC DNA]</scope>
    <source>
        <strain evidence="2">cv. Valencia</strain>
    </source>
</reference>
<protein>
    <submittedName>
        <fullName evidence="1">Uncharacterized protein</fullName>
    </submittedName>
</protein>
<gene>
    <name evidence="1" type="ORF">KPL71_026695</name>
</gene>
<organism evidence="1 2">
    <name type="scientific">Citrus sinensis</name>
    <name type="common">Sweet orange</name>
    <name type="synonym">Citrus aurantium var. sinensis</name>
    <dbReference type="NCBI Taxonomy" id="2711"/>
    <lineage>
        <taxon>Eukaryota</taxon>
        <taxon>Viridiplantae</taxon>
        <taxon>Streptophyta</taxon>
        <taxon>Embryophyta</taxon>
        <taxon>Tracheophyta</taxon>
        <taxon>Spermatophyta</taxon>
        <taxon>Magnoliopsida</taxon>
        <taxon>eudicotyledons</taxon>
        <taxon>Gunneridae</taxon>
        <taxon>Pentapetalae</taxon>
        <taxon>rosids</taxon>
        <taxon>malvids</taxon>
        <taxon>Sapindales</taxon>
        <taxon>Rutaceae</taxon>
        <taxon>Aurantioideae</taxon>
        <taxon>Citrus</taxon>
    </lineage>
</organism>
<dbReference type="EMBL" id="CM039178">
    <property type="protein sequence ID" value="KAH9680805.1"/>
    <property type="molecule type" value="Genomic_DNA"/>
</dbReference>
<dbReference type="Proteomes" id="UP000829398">
    <property type="component" value="Chromosome 9"/>
</dbReference>
<proteinExistence type="predicted"/>
<name>A0ACB8I1C6_CITSI</name>
<comment type="caution">
    <text evidence="1">The sequence shown here is derived from an EMBL/GenBank/DDBJ whole genome shotgun (WGS) entry which is preliminary data.</text>
</comment>
<accession>A0ACB8I1C6</accession>
<evidence type="ECO:0000313" key="1">
    <source>
        <dbReference type="EMBL" id="KAH9680805.1"/>
    </source>
</evidence>
<sequence>MIQAAKITNSEDTALHIAVSDGRSDIVLKLVESMGQNASNVLKLQNEKGNTALHLAAALGNAAFVKIGSLCHCMALKDPKLVAARNKDSETPLFLAALHGKTDAFLCLHFFNQEMDRTASCRKNNGDTILRSAIFAEHFSLAFQIIRGYPELVNSVNENGLTPLHILASKPNAFESSSRLGLFDSIIYCCVLVDKLKEEKYDHEACSNDSRANSGLNIPQNYEACINFLKLIKISIRVLTTAQGEADDEENPQHKSSKPLGIDLSKKDDGEDQLFPPNYATCVLLFRVMMKAMLIVLGLGIWRINHITEKKERHTWAIQVMCELVQRASSYKYEDNGRKPRNSGPKKDEEAFSVSETLPVPDTGEISHQNKSTNHKKIENDRFLKSYPAVIQELNTSEKNLVLLTFEKKNAQQSGRKETPILIAARMGVTEMVEQILDTFPVAIYKLLLNRKILGESIFRQVDSQGNSALHLAAKFGDHRPWLLPGAALQMQWEIKWYQFVKKSMPRHFFTRFNDNGKTPKEVFTETHKDLVKEGKEWLPKTSESCSVVAALIATVAFATSATVPGGVDQESGKPIFENEPVFNIFSISSLVALCFSVTALVFFLTILTSRYQEKDFAKDLPRKLLLGLTTLFTSIAAILISFCSGHSFMLKDEMRSAAYPIYAATCLPMTFFALAQLPLYFDLIWAIFKKVPQRSYKVISD</sequence>
<keyword evidence="2" id="KW-1185">Reference proteome</keyword>
<evidence type="ECO:0000313" key="2">
    <source>
        <dbReference type="Proteomes" id="UP000829398"/>
    </source>
</evidence>